<protein>
    <submittedName>
        <fullName evidence="3">Uncharacterized protein</fullName>
    </submittedName>
</protein>
<feature type="coiled-coil region" evidence="1">
    <location>
        <begin position="84"/>
        <end position="172"/>
    </location>
</feature>
<dbReference type="RefSeq" id="WP_188914343.1">
    <property type="nucleotide sequence ID" value="NZ_BMMF01000010.1"/>
</dbReference>
<evidence type="ECO:0000313" key="3">
    <source>
        <dbReference type="EMBL" id="GGK43109.1"/>
    </source>
</evidence>
<keyword evidence="1" id="KW-0175">Coiled coil</keyword>
<gene>
    <name evidence="3" type="ORF">GCM10011322_32850</name>
</gene>
<evidence type="ECO:0000256" key="1">
    <source>
        <dbReference type="SAM" id="Coils"/>
    </source>
</evidence>
<sequence>MSWQTSLDDPRAVRAAIDERRRDLASRASEAAARADAAEAALATARASEARAHAALARHRLQALADDGAAAALDRAERDALAIVERRQAVLDDLRARIADLEAVERAAAATRDARAEALAAAQDAIEALEARVAAALPEDTRWREADAALAALEEQRDAARIKADRAQAEREEKRAPYDADPLFAYLWARGFGTSAYEGSAFARFGDEKVANLIGYDALRVDYAMLTALPDRLAAHAERLDADVVDAQARLDAIEDEALRAAGREPLDEAADAAEAALAEAQAALDEASRALADARAQAAPESDPELARALSILSEAIARDDLRRLEADAARTPSPEDDALVREIATARDAVARAENGVAEIRDARTRARSLAEEAEEALRIYDRGDYARGGRFEDPRRMAGALDGLLVGAGLRVLEEVLRSTYRAPPPPPRPPRRSRSTGFEWSSGGGGIRIGTGSGRSGAGRSGGFRTGGGFGGSRGRGSGGFRTGGKF</sequence>
<keyword evidence="4" id="KW-1185">Reference proteome</keyword>
<feature type="compositionally biased region" description="Gly residues" evidence="2">
    <location>
        <begin position="446"/>
        <end position="491"/>
    </location>
</feature>
<evidence type="ECO:0000256" key="2">
    <source>
        <dbReference type="SAM" id="MobiDB-lite"/>
    </source>
</evidence>
<dbReference type="Proteomes" id="UP000600449">
    <property type="component" value="Unassembled WGS sequence"/>
</dbReference>
<organism evidence="3 4">
    <name type="scientific">Salinarimonas ramus</name>
    <dbReference type="NCBI Taxonomy" id="690164"/>
    <lineage>
        <taxon>Bacteria</taxon>
        <taxon>Pseudomonadati</taxon>
        <taxon>Pseudomonadota</taxon>
        <taxon>Alphaproteobacteria</taxon>
        <taxon>Hyphomicrobiales</taxon>
        <taxon>Salinarimonadaceae</taxon>
        <taxon>Salinarimonas</taxon>
    </lineage>
</organism>
<feature type="coiled-coil region" evidence="1">
    <location>
        <begin position="237"/>
        <end position="298"/>
    </location>
</feature>
<evidence type="ECO:0000313" key="4">
    <source>
        <dbReference type="Proteomes" id="UP000600449"/>
    </source>
</evidence>
<dbReference type="EMBL" id="BMMF01000010">
    <property type="protein sequence ID" value="GGK43109.1"/>
    <property type="molecule type" value="Genomic_DNA"/>
</dbReference>
<accession>A0A917V5L2</accession>
<feature type="region of interest" description="Disordered" evidence="2">
    <location>
        <begin position="423"/>
        <end position="491"/>
    </location>
</feature>
<comment type="caution">
    <text evidence="3">The sequence shown here is derived from an EMBL/GenBank/DDBJ whole genome shotgun (WGS) entry which is preliminary data.</text>
</comment>
<proteinExistence type="predicted"/>
<reference evidence="3 4" key="1">
    <citation type="journal article" date="2014" name="Int. J. Syst. Evol. Microbiol.">
        <title>Complete genome sequence of Corynebacterium casei LMG S-19264T (=DSM 44701T), isolated from a smear-ripened cheese.</title>
        <authorList>
            <consortium name="US DOE Joint Genome Institute (JGI-PGF)"/>
            <person name="Walter F."/>
            <person name="Albersmeier A."/>
            <person name="Kalinowski J."/>
            <person name="Ruckert C."/>
        </authorList>
    </citation>
    <scope>NUCLEOTIDE SEQUENCE [LARGE SCALE GENOMIC DNA]</scope>
    <source>
        <strain evidence="3 4">CGMCC 1.9161</strain>
    </source>
</reference>
<dbReference type="AlphaFoldDB" id="A0A917V5L2"/>
<name>A0A917V5L2_9HYPH</name>